<gene>
    <name evidence="2" type="ORF">DdX_18728</name>
</gene>
<feature type="region of interest" description="Disordered" evidence="1">
    <location>
        <begin position="373"/>
        <end position="403"/>
    </location>
</feature>
<accession>A0AAD4QY09</accession>
<dbReference type="AlphaFoldDB" id="A0AAD4QY09"/>
<name>A0AAD4QY09_9BILA</name>
<dbReference type="Proteomes" id="UP001201812">
    <property type="component" value="Unassembled WGS sequence"/>
</dbReference>
<reference evidence="2" key="1">
    <citation type="submission" date="2022-01" db="EMBL/GenBank/DDBJ databases">
        <title>Genome Sequence Resource for Two Populations of Ditylenchus destructor, the Migratory Endoparasitic Phytonematode.</title>
        <authorList>
            <person name="Zhang H."/>
            <person name="Lin R."/>
            <person name="Xie B."/>
        </authorList>
    </citation>
    <scope>NUCLEOTIDE SEQUENCE</scope>
    <source>
        <strain evidence="2">BazhouSP</strain>
    </source>
</reference>
<evidence type="ECO:0000313" key="2">
    <source>
        <dbReference type="EMBL" id="KAI1697045.1"/>
    </source>
</evidence>
<dbReference type="EMBL" id="JAKKPZ010000291">
    <property type="protein sequence ID" value="KAI1697045.1"/>
    <property type="molecule type" value="Genomic_DNA"/>
</dbReference>
<evidence type="ECO:0000256" key="1">
    <source>
        <dbReference type="SAM" id="MobiDB-lite"/>
    </source>
</evidence>
<keyword evidence="3" id="KW-1185">Reference proteome</keyword>
<protein>
    <submittedName>
        <fullName evidence="2">Uncharacterized protein</fullName>
    </submittedName>
</protein>
<evidence type="ECO:0000313" key="3">
    <source>
        <dbReference type="Proteomes" id="UP001201812"/>
    </source>
</evidence>
<feature type="region of interest" description="Disordered" evidence="1">
    <location>
        <begin position="80"/>
        <end position="118"/>
    </location>
</feature>
<comment type="caution">
    <text evidence="2">The sequence shown here is derived from an EMBL/GenBank/DDBJ whole genome shotgun (WGS) entry which is preliminary data.</text>
</comment>
<proteinExistence type="predicted"/>
<organism evidence="2 3">
    <name type="scientific">Ditylenchus destructor</name>
    <dbReference type="NCBI Taxonomy" id="166010"/>
    <lineage>
        <taxon>Eukaryota</taxon>
        <taxon>Metazoa</taxon>
        <taxon>Ecdysozoa</taxon>
        <taxon>Nematoda</taxon>
        <taxon>Chromadorea</taxon>
        <taxon>Rhabditida</taxon>
        <taxon>Tylenchina</taxon>
        <taxon>Tylenchomorpha</taxon>
        <taxon>Sphaerularioidea</taxon>
        <taxon>Anguinidae</taxon>
        <taxon>Anguininae</taxon>
        <taxon>Ditylenchus</taxon>
    </lineage>
</organism>
<sequence length="697" mass="80766">MTSSRRSVRLANARIQQEINNLVLLGDGIQRPITRAITNSIWYNAPVYQGTRKRRATSLDTTLETVNYREKAVQRRRACQVPAKRPSPRMCQVANPPKRGRGRPPKAQSNTNKDRSETLRGWTKRATFEDARDMTLVLKHHMMQEAEIYADDQLPVVSGTNLKLYTCILADSHQCPFEMFSVQRRNEVTKFELYRSTKHRHNHANFNEAPVNSFGGSAEVLLSIPRWKLSITEKKPFKDEEHAKFLLRDRVRECVKLRIRPKEEEVVRRRLNRIQTGNLLIKDRSETLRDWTKRATFENARDMTLVLKHHMMQEAEIYADDQLPVFSGTNLKLYTCILADSHQCPFEMFSVQRRNEVTKFELYRSTKHRHNHANFNEAPVNSFGEMNNSGENDSSRVKARTSNADHVPKIKRRRVSNDTLSITHINESNTERNETESSNVRNANRCDIDTLETAQRNIPGAVALPTLFDVSSDAIVKQMEALAEDLFLKYTGLGAYNWFFAHGMTDEKTFFVTNGEMYPNGNPLDVIACERENGVTMEQLAWRKIDSAQFMWSLRGKLIEYFFPFKLLHRRYTTEGDGPSQRPRVEFEEDGENGCRRGDFYLGDQSKLYDFEGFAYNHDLLFRFGTGNGRTGFCFGRKNRQITFYDLQNSVKVVAQIGSKVTTEVWKKGDWSQFYYAVRGRSIKLIYGSRKDPHRGQ</sequence>